<organism evidence="1 2">
    <name type="scientific">Ficus carica</name>
    <name type="common">Common fig</name>
    <dbReference type="NCBI Taxonomy" id="3494"/>
    <lineage>
        <taxon>Eukaryota</taxon>
        <taxon>Viridiplantae</taxon>
        <taxon>Streptophyta</taxon>
        <taxon>Embryophyta</taxon>
        <taxon>Tracheophyta</taxon>
        <taxon>Spermatophyta</taxon>
        <taxon>Magnoliopsida</taxon>
        <taxon>eudicotyledons</taxon>
        <taxon>Gunneridae</taxon>
        <taxon>Pentapetalae</taxon>
        <taxon>rosids</taxon>
        <taxon>fabids</taxon>
        <taxon>Rosales</taxon>
        <taxon>Moraceae</taxon>
        <taxon>Ficeae</taxon>
        <taxon>Ficus</taxon>
    </lineage>
</organism>
<evidence type="ECO:0000313" key="1">
    <source>
        <dbReference type="EMBL" id="GMN28177.1"/>
    </source>
</evidence>
<dbReference type="AlphaFoldDB" id="A0AA87Z2A3"/>
<gene>
    <name evidence="1" type="ORF">TIFTF001_001953</name>
</gene>
<accession>A0AA87Z2A3</accession>
<protein>
    <submittedName>
        <fullName evidence="1">Uncharacterized protein</fullName>
    </submittedName>
</protein>
<comment type="caution">
    <text evidence="1">The sequence shown here is derived from an EMBL/GenBank/DDBJ whole genome shotgun (WGS) entry which is preliminary data.</text>
</comment>
<name>A0AA87Z2A3_FICCA</name>
<keyword evidence="2" id="KW-1185">Reference proteome</keyword>
<sequence length="133" mass="14846">MTSLSRAIEFRWRRKAHRNLISSHCDLRLRESLSFPMMMNLEAAATSLVASLPSLASRSILVAVAAGSPASPWCFLRPLSRSLSYLMMADFIISQSRISLLIHSHAYDLSSSKKKALAMPEFCQLGVATELYR</sequence>
<evidence type="ECO:0000313" key="2">
    <source>
        <dbReference type="Proteomes" id="UP001187192"/>
    </source>
</evidence>
<reference evidence="1" key="1">
    <citation type="submission" date="2023-07" db="EMBL/GenBank/DDBJ databases">
        <title>draft genome sequence of fig (Ficus carica).</title>
        <authorList>
            <person name="Takahashi T."/>
            <person name="Nishimura K."/>
        </authorList>
    </citation>
    <scope>NUCLEOTIDE SEQUENCE</scope>
</reference>
<dbReference type="Proteomes" id="UP001187192">
    <property type="component" value="Unassembled WGS sequence"/>
</dbReference>
<dbReference type="EMBL" id="BTGU01000002">
    <property type="protein sequence ID" value="GMN28177.1"/>
    <property type="molecule type" value="Genomic_DNA"/>
</dbReference>
<proteinExistence type="predicted"/>